<evidence type="ECO:0000256" key="2">
    <source>
        <dbReference type="ARBA" id="ARBA00022777"/>
    </source>
</evidence>
<dbReference type="SUPFAM" id="SSF55874">
    <property type="entry name" value="ATPase domain of HSP90 chaperone/DNA topoisomerase II/histidine kinase"/>
    <property type="match status" value="1"/>
</dbReference>
<evidence type="ECO:0000256" key="4">
    <source>
        <dbReference type="SAM" id="Phobius"/>
    </source>
</evidence>
<evidence type="ECO:0000259" key="6">
    <source>
        <dbReference type="Pfam" id="PF07730"/>
    </source>
</evidence>
<dbReference type="Pfam" id="PF07730">
    <property type="entry name" value="HisKA_3"/>
    <property type="match status" value="1"/>
</dbReference>
<accession>T0GPY2</accession>
<name>T0GPY2_9SPHN</name>
<dbReference type="Gene3D" id="1.20.5.1930">
    <property type="match status" value="1"/>
</dbReference>
<keyword evidence="1" id="KW-0808">Transferase</keyword>
<comment type="caution">
    <text evidence="7">The sequence shown here is derived from an EMBL/GenBank/DDBJ whole genome shotgun (WGS) entry which is preliminary data.</text>
</comment>
<dbReference type="AlphaFoldDB" id="T0GPY2"/>
<feature type="transmembrane region" description="Helical" evidence="4">
    <location>
        <begin position="14"/>
        <end position="32"/>
    </location>
</feature>
<dbReference type="GO" id="GO:0046983">
    <property type="term" value="F:protein dimerization activity"/>
    <property type="evidence" value="ECO:0007669"/>
    <property type="project" value="InterPro"/>
</dbReference>
<feature type="transmembrane region" description="Helical" evidence="4">
    <location>
        <begin position="80"/>
        <end position="105"/>
    </location>
</feature>
<keyword evidence="3" id="KW-0902">Two-component regulatory system</keyword>
<evidence type="ECO:0000256" key="3">
    <source>
        <dbReference type="ARBA" id="ARBA00023012"/>
    </source>
</evidence>
<dbReference type="Gene3D" id="3.30.565.10">
    <property type="entry name" value="Histidine kinase-like ATPase, C-terminal domain"/>
    <property type="match status" value="1"/>
</dbReference>
<evidence type="ECO:0000313" key="7">
    <source>
        <dbReference type="EMBL" id="EQB02048.1"/>
    </source>
</evidence>
<feature type="transmembrane region" description="Helical" evidence="4">
    <location>
        <begin position="117"/>
        <end position="134"/>
    </location>
</feature>
<reference evidence="7 8" key="1">
    <citation type="journal article" date="2013" name="Genome Announc.">
        <title>Draft Genome Sequence of Sphingobium quisquiliarum Strain P25T, a Novel Hexachlorocyclohexane (HCH)-Degrading Bacterium Isolated from an HCH Dumpsite.</title>
        <authorList>
            <person name="Kumar Singh A."/>
            <person name="Sangwan N."/>
            <person name="Sharma A."/>
            <person name="Gupta V."/>
            <person name="Khurana J.P."/>
            <person name="Lal R."/>
        </authorList>
    </citation>
    <scope>NUCLEOTIDE SEQUENCE [LARGE SCALE GENOMIC DNA]</scope>
    <source>
        <strain evidence="7 8">P25</strain>
    </source>
</reference>
<dbReference type="PATRIC" id="fig|1329909.3.peg.3290"/>
<keyword evidence="4" id="KW-1133">Transmembrane helix</keyword>
<dbReference type="Proteomes" id="UP000015525">
    <property type="component" value="Unassembled WGS sequence"/>
</dbReference>
<feature type="transmembrane region" description="Helical" evidence="4">
    <location>
        <begin position="146"/>
        <end position="165"/>
    </location>
</feature>
<dbReference type="GO" id="GO:0000155">
    <property type="term" value="F:phosphorelay sensor kinase activity"/>
    <property type="evidence" value="ECO:0007669"/>
    <property type="project" value="InterPro"/>
</dbReference>
<dbReference type="RefSeq" id="WP_021239458.1">
    <property type="nucleotide sequence ID" value="NZ_ATHO01000148.1"/>
</dbReference>
<evidence type="ECO:0000259" key="5">
    <source>
        <dbReference type="Pfam" id="PF02518"/>
    </source>
</evidence>
<dbReference type="PANTHER" id="PTHR24421">
    <property type="entry name" value="NITRATE/NITRITE SENSOR PROTEIN NARX-RELATED"/>
    <property type="match status" value="1"/>
</dbReference>
<organism evidence="7 8">
    <name type="scientific">Sphingobium quisquiliarum P25</name>
    <dbReference type="NCBI Taxonomy" id="1329909"/>
    <lineage>
        <taxon>Bacteria</taxon>
        <taxon>Pseudomonadati</taxon>
        <taxon>Pseudomonadota</taxon>
        <taxon>Alphaproteobacteria</taxon>
        <taxon>Sphingomonadales</taxon>
        <taxon>Sphingomonadaceae</taxon>
        <taxon>Sphingobium</taxon>
    </lineage>
</organism>
<dbReference type="InterPro" id="IPR050482">
    <property type="entry name" value="Sensor_HK_TwoCompSys"/>
</dbReference>
<evidence type="ECO:0000313" key="8">
    <source>
        <dbReference type="Proteomes" id="UP000015525"/>
    </source>
</evidence>
<dbReference type="InterPro" id="IPR011712">
    <property type="entry name" value="Sig_transdc_His_kin_sub3_dim/P"/>
</dbReference>
<feature type="domain" description="Signal transduction histidine kinase subgroup 3 dimerisation and phosphoacceptor" evidence="6">
    <location>
        <begin position="338"/>
        <end position="398"/>
    </location>
</feature>
<dbReference type="Pfam" id="PF02518">
    <property type="entry name" value="HATPase_c"/>
    <property type="match status" value="1"/>
</dbReference>
<evidence type="ECO:0000256" key="1">
    <source>
        <dbReference type="ARBA" id="ARBA00022679"/>
    </source>
</evidence>
<feature type="transmembrane region" description="Helical" evidence="4">
    <location>
        <begin position="39"/>
        <end position="60"/>
    </location>
</feature>
<keyword evidence="4" id="KW-0472">Membrane</keyword>
<protein>
    <submittedName>
        <fullName evidence="7">Uncharacterized protein</fullName>
    </submittedName>
</protein>
<keyword evidence="4" id="KW-0812">Transmembrane</keyword>
<keyword evidence="8" id="KW-1185">Reference proteome</keyword>
<dbReference type="InterPro" id="IPR003594">
    <property type="entry name" value="HATPase_dom"/>
</dbReference>
<dbReference type="EMBL" id="ATHO01000148">
    <property type="protein sequence ID" value="EQB02048.1"/>
    <property type="molecule type" value="Genomic_DNA"/>
</dbReference>
<dbReference type="GO" id="GO:0016020">
    <property type="term" value="C:membrane"/>
    <property type="evidence" value="ECO:0007669"/>
    <property type="project" value="InterPro"/>
</dbReference>
<proteinExistence type="predicted"/>
<dbReference type="InterPro" id="IPR036890">
    <property type="entry name" value="HATPase_C_sf"/>
</dbReference>
<gene>
    <name evidence="7" type="ORF">L288_17065</name>
</gene>
<sequence>MWRGLRIETDPERLISTGRLVAALFAALAIYLDPTRPSGLLGEAHVVLGAYLAFALWLRLASPRWPLTSGLHVIHHGVDVLALTLLVYFTGELASPFFPFLPFILLATTMRWGIKGAVLGAVAMEIMLVAVGWQDLQDGESELNVVIMRSAYFLIAAAMLGYFGASLTRSSHRFAQLAAWSFAPASADREAWLRDMLDHASRLLGAERLLLLWHDQDGGTVALREPDGLRLRDISDPAFWQARAGGLAQDDLSRRTEMSELQAIAAAAGWGLLSPAPAEVRSAPFNSSSSAGRLFVIDARDLHEDAKHLTKITAERIGHELERLALVQAIADNARDQERVRLARDLHDSVLQELTAASLKLKMVGAAIPEKARDPLNSVSRMMIEQQRKIRLFVENSRNLESVPPQMLSSSLARSVNALCDQWGCEIALSVMPPDMEAPGTISGELTQLLREATANAVRHGGATRLMVELQRQEKGLKMVIADNGCGMTVPEAETPNWPRSLHERIRDMNGNLSIDRYTPGLAMTIEVPLS</sequence>
<keyword evidence="2" id="KW-0418">Kinase</keyword>
<feature type="domain" description="Histidine kinase/HSP90-like ATPase" evidence="5">
    <location>
        <begin position="445"/>
        <end position="494"/>
    </location>
</feature>